<dbReference type="CDD" id="cd01647">
    <property type="entry name" value="RT_LTR"/>
    <property type="match status" value="1"/>
</dbReference>
<proteinExistence type="predicted"/>
<accession>A0ABQ9IAC2</accession>
<dbReference type="Pfam" id="PF00078">
    <property type="entry name" value="RVT_1"/>
    <property type="match status" value="1"/>
</dbReference>
<dbReference type="Gene3D" id="3.10.10.10">
    <property type="entry name" value="HIV Type 1 Reverse Transcriptase, subunit A, domain 1"/>
    <property type="match status" value="1"/>
</dbReference>
<dbReference type="PANTHER" id="PTHR37984:SF5">
    <property type="entry name" value="PROTEIN NYNRIN-LIKE"/>
    <property type="match status" value="1"/>
</dbReference>
<dbReference type="Gene3D" id="3.30.70.270">
    <property type="match status" value="1"/>
</dbReference>
<keyword evidence="5" id="KW-1185">Reference proteome</keyword>
<feature type="non-terminal residue" evidence="4">
    <location>
        <position position="493"/>
    </location>
</feature>
<evidence type="ECO:0000256" key="1">
    <source>
        <dbReference type="ARBA" id="ARBA00023268"/>
    </source>
</evidence>
<keyword evidence="1" id="KW-0511">Multifunctional enzyme</keyword>
<dbReference type="InterPro" id="IPR000477">
    <property type="entry name" value="RT_dom"/>
</dbReference>
<name>A0ABQ9IAC2_9NEOP</name>
<dbReference type="InterPro" id="IPR050951">
    <property type="entry name" value="Retrovirus_Pol_polyprotein"/>
</dbReference>
<evidence type="ECO:0000313" key="5">
    <source>
        <dbReference type="Proteomes" id="UP001159363"/>
    </source>
</evidence>
<gene>
    <name evidence="4" type="ORF">PR048_006206</name>
</gene>
<organism evidence="4 5">
    <name type="scientific">Dryococelus australis</name>
    <dbReference type="NCBI Taxonomy" id="614101"/>
    <lineage>
        <taxon>Eukaryota</taxon>
        <taxon>Metazoa</taxon>
        <taxon>Ecdysozoa</taxon>
        <taxon>Arthropoda</taxon>
        <taxon>Hexapoda</taxon>
        <taxon>Insecta</taxon>
        <taxon>Pterygota</taxon>
        <taxon>Neoptera</taxon>
        <taxon>Polyneoptera</taxon>
        <taxon>Phasmatodea</taxon>
        <taxon>Verophasmatodea</taxon>
        <taxon>Anareolatae</taxon>
        <taxon>Phasmatidae</taxon>
        <taxon>Eurycanthinae</taxon>
        <taxon>Dryococelus</taxon>
    </lineage>
</organism>
<dbReference type="EMBL" id="JARBHB010000002">
    <property type="protein sequence ID" value="KAJ8893606.1"/>
    <property type="molecule type" value="Genomic_DNA"/>
</dbReference>
<dbReference type="Pfam" id="PF17919">
    <property type="entry name" value="RT_RNaseH_2"/>
    <property type="match status" value="1"/>
</dbReference>
<evidence type="ECO:0000259" key="3">
    <source>
        <dbReference type="Pfam" id="PF17919"/>
    </source>
</evidence>
<dbReference type="InterPro" id="IPR043128">
    <property type="entry name" value="Rev_trsase/Diguanyl_cyclase"/>
</dbReference>
<evidence type="ECO:0000259" key="2">
    <source>
        <dbReference type="Pfam" id="PF00078"/>
    </source>
</evidence>
<dbReference type="Proteomes" id="UP001159363">
    <property type="component" value="Chromosome 2"/>
</dbReference>
<dbReference type="InterPro" id="IPR043502">
    <property type="entry name" value="DNA/RNA_pol_sf"/>
</dbReference>
<evidence type="ECO:0000313" key="4">
    <source>
        <dbReference type="EMBL" id="KAJ8893606.1"/>
    </source>
</evidence>
<dbReference type="InterPro" id="IPR041577">
    <property type="entry name" value="RT_RNaseH_2"/>
</dbReference>
<dbReference type="SUPFAM" id="SSF56672">
    <property type="entry name" value="DNA/RNA polymerases"/>
    <property type="match status" value="1"/>
</dbReference>
<dbReference type="PANTHER" id="PTHR37984">
    <property type="entry name" value="PROTEIN CBG26694"/>
    <property type="match status" value="1"/>
</dbReference>
<feature type="domain" description="Reverse transcriptase/retrotransposon-derived protein RNase H-like" evidence="3">
    <location>
        <begin position="213"/>
        <end position="290"/>
    </location>
</feature>
<sequence>MVHKHDNSLTIRLDPGDLNNALMREHFPLPTFEQITSQMAGACYFSVLDTSQGFWQIKLHESSTDYGTFDTPWGCYKFLRLPYGIYSTPEVFHRKFTKVFEGLPGVLTYIDDTICWGTSKDEHYEPIKAVMDRALKTHVRFNKHKCISGVQQVCYMAHIISARDLHPDATKVDAIHCMDVPTCKKDVESSLRTLHRYYGSSQGSLKKGLAWHWDHEQEIVFMKLKDLLCTTPVLKYYDLMHHKLVQLQSCCREGHPIAYASKSRTDIEQRCAQIEKEMLAIVFGAEHCYQLPSSAAENEVKAATIFITYRLQTWFSNVCKEVFENIKMARQLEEKPITGAFRVQTSKWWVKGAVIIRPANPCSYMEKMPNDNIVERSTKVLRPDKGVYLFSADRDDVDVVGHKLNNVANPISVNQSGRLLVERTTYGINNHDVFHTNGFHGFTKEDCRVRVHDISHNISSDTSVEAQGYVNPVVDTFVDSGGDGAPITSKFGR</sequence>
<reference evidence="4 5" key="1">
    <citation type="submission" date="2023-02" db="EMBL/GenBank/DDBJ databases">
        <title>LHISI_Scaffold_Assembly.</title>
        <authorList>
            <person name="Stuart O.P."/>
            <person name="Cleave R."/>
            <person name="Magrath M.J.L."/>
            <person name="Mikheyev A.S."/>
        </authorList>
    </citation>
    <scope>NUCLEOTIDE SEQUENCE [LARGE SCALE GENOMIC DNA]</scope>
    <source>
        <strain evidence="4">Daus_M_001</strain>
        <tissue evidence="4">Leg muscle</tissue>
    </source>
</reference>
<evidence type="ECO:0008006" key="6">
    <source>
        <dbReference type="Google" id="ProtNLM"/>
    </source>
</evidence>
<comment type="caution">
    <text evidence="4">The sequence shown here is derived from an EMBL/GenBank/DDBJ whole genome shotgun (WGS) entry which is preliminary data.</text>
</comment>
<protein>
    <recommendedName>
        <fullName evidence="6">Reverse transcriptase domain-containing protein</fullName>
    </recommendedName>
</protein>
<feature type="domain" description="Reverse transcriptase" evidence="2">
    <location>
        <begin position="19"/>
        <end position="157"/>
    </location>
</feature>